<dbReference type="Pfam" id="PF00990">
    <property type="entry name" value="GGDEF"/>
    <property type="match status" value="1"/>
</dbReference>
<name>A0A1A8Y0K9_9RHOO</name>
<dbReference type="CDD" id="cd12107">
    <property type="entry name" value="Hemerythrin"/>
    <property type="match status" value="1"/>
</dbReference>
<dbReference type="InterPro" id="IPR043128">
    <property type="entry name" value="Rev_trsase/Diguanyl_cyclase"/>
</dbReference>
<dbReference type="GO" id="GO:0046872">
    <property type="term" value="F:metal ion binding"/>
    <property type="evidence" value="ECO:0007669"/>
    <property type="project" value="UniProtKB-KW"/>
</dbReference>
<dbReference type="SUPFAM" id="SSF55073">
    <property type="entry name" value="Nucleotide cyclase"/>
    <property type="match status" value="1"/>
</dbReference>
<dbReference type="GO" id="GO:0005886">
    <property type="term" value="C:plasma membrane"/>
    <property type="evidence" value="ECO:0007669"/>
    <property type="project" value="TreeGrafter"/>
</dbReference>
<evidence type="ECO:0000256" key="2">
    <source>
        <dbReference type="ARBA" id="ARBA00012528"/>
    </source>
</evidence>
<evidence type="ECO:0000256" key="5">
    <source>
        <dbReference type="ARBA" id="ARBA00034247"/>
    </source>
</evidence>
<dbReference type="SMART" id="SM00267">
    <property type="entry name" value="GGDEF"/>
    <property type="match status" value="1"/>
</dbReference>
<evidence type="ECO:0000259" key="6">
    <source>
        <dbReference type="PROSITE" id="PS50887"/>
    </source>
</evidence>
<dbReference type="RefSeq" id="WP_186412082.1">
    <property type="nucleotide sequence ID" value="NZ_FLQY01000353.1"/>
</dbReference>
<dbReference type="InterPro" id="IPR050469">
    <property type="entry name" value="Diguanylate_Cyclase"/>
</dbReference>
<dbReference type="PANTHER" id="PTHR45138">
    <property type="entry name" value="REGULATORY COMPONENTS OF SENSORY TRANSDUCTION SYSTEM"/>
    <property type="match status" value="1"/>
</dbReference>
<dbReference type="Proteomes" id="UP000199600">
    <property type="component" value="Unassembled WGS sequence"/>
</dbReference>
<dbReference type="FunFam" id="3.30.70.270:FF:000001">
    <property type="entry name" value="Diguanylate cyclase domain protein"/>
    <property type="match status" value="1"/>
</dbReference>
<gene>
    <name evidence="7" type="ORF">PROAA_510020</name>
</gene>
<dbReference type="GO" id="GO:1902201">
    <property type="term" value="P:negative regulation of bacterial-type flagellum-dependent cell motility"/>
    <property type="evidence" value="ECO:0007669"/>
    <property type="project" value="TreeGrafter"/>
</dbReference>
<dbReference type="InterPro" id="IPR000160">
    <property type="entry name" value="GGDEF_dom"/>
</dbReference>
<comment type="similarity">
    <text evidence="1">Belongs to the hemerythrin family.</text>
</comment>
<dbReference type="InterPro" id="IPR035938">
    <property type="entry name" value="Hemerythrin-like_sf"/>
</dbReference>
<evidence type="ECO:0000256" key="4">
    <source>
        <dbReference type="ARBA" id="ARBA00023004"/>
    </source>
</evidence>
<dbReference type="GO" id="GO:0043709">
    <property type="term" value="P:cell adhesion involved in single-species biofilm formation"/>
    <property type="evidence" value="ECO:0007669"/>
    <property type="project" value="TreeGrafter"/>
</dbReference>
<dbReference type="Pfam" id="PF01814">
    <property type="entry name" value="Hemerythrin"/>
    <property type="match status" value="1"/>
</dbReference>
<accession>A0A1A8Y0K9</accession>
<dbReference type="Gene3D" id="1.20.120.50">
    <property type="entry name" value="Hemerythrin-like"/>
    <property type="match status" value="1"/>
</dbReference>
<dbReference type="GO" id="GO:0052621">
    <property type="term" value="F:diguanylate cyclase activity"/>
    <property type="evidence" value="ECO:0007669"/>
    <property type="project" value="UniProtKB-EC"/>
</dbReference>
<comment type="catalytic activity">
    <reaction evidence="5">
        <text>2 GTP = 3',3'-c-di-GMP + 2 diphosphate</text>
        <dbReference type="Rhea" id="RHEA:24898"/>
        <dbReference type="ChEBI" id="CHEBI:33019"/>
        <dbReference type="ChEBI" id="CHEBI:37565"/>
        <dbReference type="ChEBI" id="CHEBI:58805"/>
        <dbReference type="EC" id="2.7.7.65"/>
    </reaction>
</comment>
<evidence type="ECO:0000256" key="3">
    <source>
        <dbReference type="ARBA" id="ARBA00022723"/>
    </source>
</evidence>
<dbReference type="PROSITE" id="PS50887">
    <property type="entry name" value="GGDEF"/>
    <property type="match status" value="1"/>
</dbReference>
<keyword evidence="4" id="KW-0408">Iron</keyword>
<dbReference type="InterPro" id="IPR029787">
    <property type="entry name" value="Nucleotide_cyclase"/>
</dbReference>
<dbReference type="CDD" id="cd01949">
    <property type="entry name" value="GGDEF"/>
    <property type="match status" value="1"/>
</dbReference>
<dbReference type="SUPFAM" id="SSF47188">
    <property type="entry name" value="Hemerythrin-like"/>
    <property type="match status" value="1"/>
</dbReference>
<dbReference type="InterPro" id="IPR012312">
    <property type="entry name" value="Hemerythrin-like"/>
</dbReference>
<dbReference type="NCBIfam" id="TIGR00254">
    <property type="entry name" value="GGDEF"/>
    <property type="match status" value="1"/>
</dbReference>
<dbReference type="PANTHER" id="PTHR45138:SF9">
    <property type="entry name" value="DIGUANYLATE CYCLASE DGCM-RELATED"/>
    <property type="match status" value="1"/>
</dbReference>
<reference evidence="7 8" key="1">
    <citation type="submission" date="2016-06" db="EMBL/GenBank/DDBJ databases">
        <authorList>
            <person name="Kjaerup R.B."/>
            <person name="Dalgaard T.S."/>
            <person name="Juul-Madsen H.R."/>
        </authorList>
    </citation>
    <scope>NUCLEOTIDE SEQUENCE [LARGE SCALE GENOMIC DNA]</scope>
    <source>
        <strain evidence="7">2</strain>
    </source>
</reference>
<dbReference type="EC" id="2.7.7.65" evidence="2"/>
<feature type="domain" description="GGDEF" evidence="6">
    <location>
        <begin position="244"/>
        <end position="379"/>
    </location>
</feature>
<keyword evidence="8" id="KW-1185">Reference proteome</keyword>
<evidence type="ECO:0000313" key="8">
    <source>
        <dbReference type="Proteomes" id="UP000199600"/>
    </source>
</evidence>
<dbReference type="EMBL" id="FLQY01000353">
    <property type="protein sequence ID" value="SBT10501.1"/>
    <property type="molecule type" value="Genomic_DNA"/>
</dbReference>
<dbReference type="AlphaFoldDB" id="A0A1A8Y0K9"/>
<proteinExistence type="inferred from homology"/>
<sequence>MQTFVWGEEFYTGIGPVDEQHHGLVDLFNKLSASLTDTEMAGNTDVQLAFSQLMDYTKYHFSNEAAIMQQEGVDQRHTATHLKLHGEFAEQVRAMWGARSTLSNPAEFFLTFLTSWLCLHVLGVDQSLGRQVALIKSGMTPQQAYESELLRPKDKSAEAIIKALRNTYRVVSRLSLDLISANQLLEEKVAARTAELQLANVALTTANSRLEAYSQTDGLLGIANRACFDSRLANEWSRAIREQYPVGILMIDVDFFKNYNDRYGHQAGDTCLQAVAKAVSGRIVRALDLLARYGGEEFVVILPNTSAQGAQKLALDMCDAVSGLNIPHTASTVADHVTVSIGVASILPDRHSSPDEAVAAADRALYAAKHQGRNQVCLA</sequence>
<evidence type="ECO:0000256" key="1">
    <source>
        <dbReference type="ARBA" id="ARBA00010587"/>
    </source>
</evidence>
<evidence type="ECO:0000313" key="7">
    <source>
        <dbReference type="EMBL" id="SBT10501.1"/>
    </source>
</evidence>
<dbReference type="InterPro" id="IPR012827">
    <property type="entry name" value="Hemerythrin_metal-bd"/>
</dbReference>
<dbReference type="NCBIfam" id="TIGR02481">
    <property type="entry name" value="hemeryth_dom"/>
    <property type="match status" value="1"/>
</dbReference>
<protein>
    <recommendedName>
        <fullName evidence="2">diguanylate cyclase</fullName>
        <ecNumber evidence="2">2.7.7.65</ecNumber>
    </recommendedName>
</protein>
<keyword evidence="3" id="KW-0479">Metal-binding</keyword>
<dbReference type="Gene3D" id="3.30.70.270">
    <property type="match status" value="1"/>
</dbReference>
<organism evidence="7 8">
    <name type="scientific">Candidatus Propionivibrio aalborgensis</name>
    <dbReference type="NCBI Taxonomy" id="1860101"/>
    <lineage>
        <taxon>Bacteria</taxon>
        <taxon>Pseudomonadati</taxon>
        <taxon>Pseudomonadota</taxon>
        <taxon>Betaproteobacteria</taxon>
        <taxon>Rhodocyclales</taxon>
        <taxon>Rhodocyclaceae</taxon>
        <taxon>Propionivibrio</taxon>
    </lineage>
</organism>